<evidence type="ECO:0000256" key="12">
    <source>
        <dbReference type="PROSITE-ProRule" id="PRU00267"/>
    </source>
</evidence>
<dbReference type="Proteomes" id="UP000614601">
    <property type="component" value="Unassembled WGS sequence"/>
</dbReference>
<keyword evidence="16" id="KW-1185">Reference proteome</keyword>
<comment type="caution">
    <text evidence="15">The sequence shown here is derived from an EMBL/GenBank/DDBJ whole genome shotgun (WGS) entry which is preliminary data.</text>
</comment>
<keyword evidence="4" id="KW-0805">Transcription regulation</keyword>
<dbReference type="GO" id="GO:0000981">
    <property type="term" value="F:DNA-binding transcription factor activity, RNA polymerase II-specific"/>
    <property type="evidence" value="ECO:0007669"/>
    <property type="project" value="TreeGrafter"/>
</dbReference>
<evidence type="ECO:0000256" key="10">
    <source>
        <dbReference type="ARBA" id="ARBA00061799"/>
    </source>
</evidence>
<dbReference type="GO" id="GO:0000978">
    <property type="term" value="F:RNA polymerase II cis-regulatory region sequence-specific DNA binding"/>
    <property type="evidence" value="ECO:0007669"/>
    <property type="project" value="TreeGrafter"/>
</dbReference>
<dbReference type="SMART" id="SM01366">
    <property type="entry name" value="c-clamp"/>
    <property type="match status" value="1"/>
</dbReference>
<dbReference type="FunFam" id="1.10.30.10:FF:000001">
    <property type="entry name" value="transcription factor 7 isoform X2"/>
    <property type="match status" value="1"/>
</dbReference>
<gene>
    <name evidence="15" type="ORF">BOKJ2_LOCUS1819</name>
</gene>
<evidence type="ECO:0000256" key="3">
    <source>
        <dbReference type="ARBA" id="ARBA00022687"/>
    </source>
</evidence>
<evidence type="ECO:0000256" key="9">
    <source>
        <dbReference type="ARBA" id="ARBA00053480"/>
    </source>
</evidence>
<feature type="DNA-binding region" description="HMG box" evidence="12">
    <location>
        <begin position="183"/>
        <end position="251"/>
    </location>
</feature>
<feature type="compositionally biased region" description="Basic residues" evidence="13">
    <location>
        <begin position="258"/>
        <end position="267"/>
    </location>
</feature>
<dbReference type="Proteomes" id="UP000783686">
    <property type="component" value="Unassembled WGS sequence"/>
</dbReference>
<comment type="subcellular location">
    <subcellularLocation>
        <location evidence="1">Nucleus</location>
    </subcellularLocation>
</comment>
<dbReference type="OrthoDB" id="2307332at2759"/>
<accession>A0A811JUZ1</accession>
<proteinExistence type="inferred from homology"/>
<sequence>MTTEVETDEVKVFRTNEPEEITDTPQSSQQLCDDKKEVAFETELEGQNINPTVLPFSELPYKTPTLPLGTLSPAFLGPLLAMKSPHSLLSPGFQGLNFASPNYSLLSPNFVSLPLLNPLYANMHQMQNMQNLFFKQQNFPMANMTNNMNGLCLNPGLGRYPTSEPTTPRRDKIQRIEKDKNRIKKPCNAFMIFMRENRAAVSKENVTKQSSEINKELGQRWQSLPKEEQEKYFEMAKKEKEDHARQHPGWSARDNYAIHKKKKRSRRERSYDPANESNEQKKCRARFGIDNQAKWCKHCKRKKRCLNVQDLEVSSTTNPSTPQYQLNSPLIYSPLAL</sequence>
<dbReference type="InterPro" id="IPR024940">
    <property type="entry name" value="TCF/LEF"/>
</dbReference>
<feature type="domain" description="HMG box" evidence="14">
    <location>
        <begin position="183"/>
        <end position="251"/>
    </location>
</feature>
<comment type="subunit">
    <text evidence="10">Binds to the beta-catenin homolog arm or to gro.</text>
</comment>
<dbReference type="PANTHER" id="PTHR10373:SF38">
    <property type="entry name" value="PROTEIN PANGOLIN, ISOFORM J"/>
    <property type="match status" value="1"/>
</dbReference>
<dbReference type="SUPFAM" id="SSF47095">
    <property type="entry name" value="HMG-box"/>
    <property type="match status" value="1"/>
</dbReference>
<evidence type="ECO:0000256" key="1">
    <source>
        <dbReference type="ARBA" id="ARBA00004123"/>
    </source>
</evidence>
<dbReference type="PROSITE" id="PS50118">
    <property type="entry name" value="HMG_BOX_2"/>
    <property type="match status" value="1"/>
</dbReference>
<evidence type="ECO:0000313" key="15">
    <source>
        <dbReference type="EMBL" id="CAD5207135.1"/>
    </source>
</evidence>
<keyword evidence="8 12" id="KW-0539">Nucleus</keyword>
<dbReference type="Pfam" id="PF00505">
    <property type="entry name" value="HMG_box"/>
    <property type="match status" value="1"/>
</dbReference>
<evidence type="ECO:0000313" key="16">
    <source>
        <dbReference type="Proteomes" id="UP000614601"/>
    </source>
</evidence>
<dbReference type="Gene3D" id="1.10.30.10">
    <property type="entry name" value="High mobility group box domain"/>
    <property type="match status" value="1"/>
</dbReference>
<dbReference type="GO" id="GO:0072091">
    <property type="term" value="P:regulation of stem cell proliferation"/>
    <property type="evidence" value="ECO:0007669"/>
    <property type="project" value="UniProtKB-ARBA"/>
</dbReference>
<evidence type="ECO:0000256" key="4">
    <source>
        <dbReference type="ARBA" id="ARBA00023015"/>
    </source>
</evidence>
<feature type="compositionally biased region" description="Basic and acidic residues" evidence="13">
    <location>
        <begin position="225"/>
        <end position="245"/>
    </location>
</feature>
<evidence type="ECO:0000256" key="8">
    <source>
        <dbReference type="ARBA" id="ARBA00023242"/>
    </source>
</evidence>
<name>A0A811JUZ1_9BILA</name>
<dbReference type="SMART" id="SM00398">
    <property type="entry name" value="HMG"/>
    <property type="match status" value="1"/>
</dbReference>
<comment type="similarity">
    <text evidence="2">Belongs to the TCF/LEF family.</text>
</comment>
<organism evidence="15 16">
    <name type="scientific">Bursaphelenchus okinawaensis</name>
    <dbReference type="NCBI Taxonomy" id="465554"/>
    <lineage>
        <taxon>Eukaryota</taxon>
        <taxon>Metazoa</taxon>
        <taxon>Ecdysozoa</taxon>
        <taxon>Nematoda</taxon>
        <taxon>Chromadorea</taxon>
        <taxon>Rhabditida</taxon>
        <taxon>Tylenchina</taxon>
        <taxon>Tylenchomorpha</taxon>
        <taxon>Aphelenchoidea</taxon>
        <taxon>Aphelenchoididae</taxon>
        <taxon>Bursaphelenchus</taxon>
    </lineage>
</organism>
<keyword evidence="6" id="KW-0010">Activator</keyword>
<dbReference type="EMBL" id="CAJFCW020000001">
    <property type="protein sequence ID" value="CAG9084476.1"/>
    <property type="molecule type" value="Genomic_DNA"/>
</dbReference>
<comment type="function">
    <text evidence="9">Segment polarity protein. Functions together with arm to transduce the Wingless (Wg) signal in embryos and in developing adult tissues. Acts as a transcriptional activator, but in the absence of arm, it binds to gro and acts as a transcriptional repressor of wg-responsive genes.</text>
</comment>
<dbReference type="AlphaFoldDB" id="A0A811JUZ1"/>
<evidence type="ECO:0000256" key="2">
    <source>
        <dbReference type="ARBA" id="ARBA00006569"/>
    </source>
</evidence>
<keyword evidence="5 12" id="KW-0238">DNA-binding</keyword>
<dbReference type="GO" id="GO:0000785">
    <property type="term" value="C:chromatin"/>
    <property type="evidence" value="ECO:0007669"/>
    <property type="project" value="TreeGrafter"/>
</dbReference>
<dbReference type="InterPro" id="IPR009071">
    <property type="entry name" value="HMG_box_dom"/>
</dbReference>
<evidence type="ECO:0000256" key="7">
    <source>
        <dbReference type="ARBA" id="ARBA00023163"/>
    </source>
</evidence>
<evidence type="ECO:0000256" key="5">
    <source>
        <dbReference type="ARBA" id="ARBA00023125"/>
    </source>
</evidence>
<dbReference type="PANTHER" id="PTHR10373">
    <property type="entry name" value="TRANSCRIPTION FACTOR 7 FAMILY MEMBER"/>
    <property type="match status" value="1"/>
</dbReference>
<dbReference type="EMBL" id="CAJFDH010000001">
    <property type="protein sequence ID" value="CAD5207135.1"/>
    <property type="molecule type" value="Genomic_DNA"/>
</dbReference>
<evidence type="ECO:0000256" key="13">
    <source>
        <dbReference type="SAM" id="MobiDB-lite"/>
    </source>
</evidence>
<evidence type="ECO:0000256" key="6">
    <source>
        <dbReference type="ARBA" id="ARBA00023159"/>
    </source>
</evidence>
<dbReference type="GO" id="GO:1990907">
    <property type="term" value="C:beta-catenin-TCF complex"/>
    <property type="evidence" value="ECO:0007669"/>
    <property type="project" value="TreeGrafter"/>
</dbReference>
<protein>
    <recommendedName>
        <fullName evidence="11">dTCF</fullName>
    </recommendedName>
</protein>
<reference evidence="15" key="1">
    <citation type="submission" date="2020-09" db="EMBL/GenBank/DDBJ databases">
        <authorList>
            <person name="Kikuchi T."/>
        </authorList>
    </citation>
    <scope>NUCLEOTIDE SEQUENCE</scope>
    <source>
        <strain evidence="15">SH1</strain>
    </source>
</reference>
<dbReference type="GO" id="GO:0007435">
    <property type="term" value="P:salivary gland morphogenesis"/>
    <property type="evidence" value="ECO:0007669"/>
    <property type="project" value="UniProtKB-ARBA"/>
</dbReference>
<dbReference type="GO" id="GO:0060070">
    <property type="term" value="P:canonical Wnt signaling pathway"/>
    <property type="evidence" value="ECO:0007669"/>
    <property type="project" value="TreeGrafter"/>
</dbReference>
<dbReference type="GO" id="GO:0007500">
    <property type="term" value="P:mesodermal cell fate determination"/>
    <property type="evidence" value="ECO:0007669"/>
    <property type="project" value="UniProtKB-ARBA"/>
</dbReference>
<evidence type="ECO:0000256" key="11">
    <source>
        <dbReference type="ARBA" id="ARBA00080285"/>
    </source>
</evidence>
<feature type="region of interest" description="Disordered" evidence="13">
    <location>
        <begin position="203"/>
        <end position="280"/>
    </location>
</feature>
<dbReference type="InterPro" id="IPR036910">
    <property type="entry name" value="HMG_box_dom_sf"/>
</dbReference>
<keyword evidence="3" id="KW-0879">Wnt signaling pathway</keyword>
<dbReference type="GO" id="GO:0001222">
    <property type="term" value="F:transcription corepressor binding"/>
    <property type="evidence" value="ECO:0007669"/>
    <property type="project" value="UniProtKB-ARBA"/>
</dbReference>
<keyword evidence="7" id="KW-0804">Transcription</keyword>
<evidence type="ECO:0000259" key="14">
    <source>
        <dbReference type="PROSITE" id="PS50118"/>
    </source>
</evidence>